<keyword evidence="3" id="KW-1185">Reference proteome</keyword>
<dbReference type="AlphaFoldDB" id="A0A5B7ERA4"/>
<gene>
    <name evidence="2" type="ORF">E2C01_030615</name>
</gene>
<reference evidence="2 3" key="1">
    <citation type="submission" date="2019-05" db="EMBL/GenBank/DDBJ databases">
        <title>Another draft genome of Portunus trituberculatus and its Hox gene families provides insights of decapod evolution.</title>
        <authorList>
            <person name="Jeong J.-H."/>
            <person name="Song I."/>
            <person name="Kim S."/>
            <person name="Choi T."/>
            <person name="Kim D."/>
            <person name="Ryu S."/>
            <person name="Kim W."/>
        </authorList>
    </citation>
    <scope>NUCLEOTIDE SEQUENCE [LARGE SCALE GENOMIC DNA]</scope>
    <source>
        <tissue evidence="2">Muscle</tissue>
    </source>
</reference>
<name>A0A5B7ERA4_PORTR</name>
<protein>
    <submittedName>
        <fullName evidence="2">Uncharacterized protein</fullName>
    </submittedName>
</protein>
<accession>A0A5B7ERA4</accession>
<sequence>MEESATKQKRVLPSTSATIVKHISGMRMAGHNVNVSSFSGTSKDSIDPTPETLIPSSSFQRPLLLDTS</sequence>
<dbReference type="Proteomes" id="UP000324222">
    <property type="component" value="Unassembled WGS sequence"/>
</dbReference>
<evidence type="ECO:0000256" key="1">
    <source>
        <dbReference type="SAM" id="MobiDB-lite"/>
    </source>
</evidence>
<feature type="region of interest" description="Disordered" evidence="1">
    <location>
        <begin position="34"/>
        <end position="68"/>
    </location>
</feature>
<dbReference type="EMBL" id="VSRR010003699">
    <property type="protein sequence ID" value="MPC37141.1"/>
    <property type="molecule type" value="Genomic_DNA"/>
</dbReference>
<organism evidence="2 3">
    <name type="scientific">Portunus trituberculatus</name>
    <name type="common">Swimming crab</name>
    <name type="synonym">Neptunus trituberculatus</name>
    <dbReference type="NCBI Taxonomy" id="210409"/>
    <lineage>
        <taxon>Eukaryota</taxon>
        <taxon>Metazoa</taxon>
        <taxon>Ecdysozoa</taxon>
        <taxon>Arthropoda</taxon>
        <taxon>Crustacea</taxon>
        <taxon>Multicrustacea</taxon>
        <taxon>Malacostraca</taxon>
        <taxon>Eumalacostraca</taxon>
        <taxon>Eucarida</taxon>
        <taxon>Decapoda</taxon>
        <taxon>Pleocyemata</taxon>
        <taxon>Brachyura</taxon>
        <taxon>Eubrachyura</taxon>
        <taxon>Portunoidea</taxon>
        <taxon>Portunidae</taxon>
        <taxon>Portuninae</taxon>
        <taxon>Portunus</taxon>
    </lineage>
</organism>
<evidence type="ECO:0000313" key="2">
    <source>
        <dbReference type="EMBL" id="MPC37141.1"/>
    </source>
</evidence>
<comment type="caution">
    <text evidence="2">The sequence shown here is derived from an EMBL/GenBank/DDBJ whole genome shotgun (WGS) entry which is preliminary data.</text>
</comment>
<proteinExistence type="predicted"/>
<feature type="compositionally biased region" description="Polar residues" evidence="1">
    <location>
        <begin position="34"/>
        <end position="43"/>
    </location>
</feature>
<evidence type="ECO:0000313" key="3">
    <source>
        <dbReference type="Proteomes" id="UP000324222"/>
    </source>
</evidence>
<feature type="compositionally biased region" description="Polar residues" evidence="1">
    <location>
        <begin position="54"/>
        <end position="68"/>
    </location>
</feature>